<sequence length="62" mass="6779">MTHALVLTGTPADAGGDARQLVGYLVPQAGVTLDPAALRAALADRLPPHMVRSRWWKWRSCR</sequence>
<dbReference type="SUPFAM" id="SSF56801">
    <property type="entry name" value="Acetyl-CoA synthetase-like"/>
    <property type="match status" value="1"/>
</dbReference>
<dbReference type="Gene3D" id="3.30.300.30">
    <property type="match status" value="1"/>
</dbReference>
<reference evidence="1 2" key="1">
    <citation type="submission" date="2019-05" db="EMBL/GenBank/DDBJ databases">
        <authorList>
            <consortium name="Pathogen Informatics"/>
        </authorList>
    </citation>
    <scope>NUCLEOTIDE SEQUENCE [LARGE SCALE GENOMIC DNA]</scope>
    <source>
        <strain evidence="1 2">NCTC12971</strain>
    </source>
</reference>
<evidence type="ECO:0000313" key="2">
    <source>
        <dbReference type="Proteomes" id="UP000307968"/>
    </source>
</evidence>
<dbReference type="EC" id="2.7.7.-" evidence="1"/>
<keyword evidence="1" id="KW-0808">Transferase</keyword>
<dbReference type="GO" id="GO:0016779">
    <property type="term" value="F:nucleotidyltransferase activity"/>
    <property type="evidence" value="ECO:0007669"/>
    <property type="project" value="UniProtKB-KW"/>
</dbReference>
<dbReference type="Proteomes" id="UP000307968">
    <property type="component" value="Chromosome"/>
</dbReference>
<gene>
    <name evidence="1" type="primary">entF_5</name>
    <name evidence="1" type="ORF">NCTC12971_04099</name>
</gene>
<proteinExistence type="predicted"/>
<dbReference type="EMBL" id="LR590463">
    <property type="protein sequence ID" value="VTP65473.1"/>
    <property type="molecule type" value="Genomic_DNA"/>
</dbReference>
<organism evidence="1 2">
    <name type="scientific">Serratia rubidaea</name>
    <name type="common">Serratia marinorubra</name>
    <dbReference type="NCBI Taxonomy" id="61652"/>
    <lineage>
        <taxon>Bacteria</taxon>
        <taxon>Pseudomonadati</taxon>
        <taxon>Pseudomonadota</taxon>
        <taxon>Gammaproteobacteria</taxon>
        <taxon>Enterobacterales</taxon>
        <taxon>Yersiniaceae</taxon>
        <taxon>Serratia</taxon>
    </lineage>
</organism>
<name>A0A4V6JHT6_SERRU</name>
<accession>A0A4V6JHT6</accession>
<dbReference type="AlphaFoldDB" id="A0A4V6JHT6"/>
<evidence type="ECO:0000313" key="1">
    <source>
        <dbReference type="EMBL" id="VTP65473.1"/>
    </source>
</evidence>
<keyword evidence="1" id="KW-0548">Nucleotidyltransferase</keyword>
<protein>
    <submittedName>
        <fullName evidence="1">Enterobactin synthase component F</fullName>
        <ecNumber evidence="1">2.7.7.-</ecNumber>
    </submittedName>
</protein>
<dbReference type="InterPro" id="IPR045851">
    <property type="entry name" value="AMP-bd_C_sf"/>
</dbReference>